<feature type="transmembrane region" description="Helical" evidence="1">
    <location>
        <begin position="230"/>
        <end position="253"/>
    </location>
</feature>
<organism evidence="2 3">
    <name type="scientific">Collybiopsis luxurians FD-317 M1</name>
    <dbReference type="NCBI Taxonomy" id="944289"/>
    <lineage>
        <taxon>Eukaryota</taxon>
        <taxon>Fungi</taxon>
        <taxon>Dikarya</taxon>
        <taxon>Basidiomycota</taxon>
        <taxon>Agaricomycotina</taxon>
        <taxon>Agaricomycetes</taxon>
        <taxon>Agaricomycetidae</taxon>
        <taxon>Agaricales</taxon>
        <taxon>Marasmiineae</taxon>
        <taxon>Omphalotaceae</taxon>
        <taxon>Collybiopsis</taxon>
        <taxon>Collybiopsis luxurians</taxon>
    </lineage>
</organism>
<keyword evidence="3" id="KW-1185">Reference proteome</keyword>
<dbReference type="AlphaFoldDB" id="A0A0D0CFW9"/>
<feature type="transmembrane region" description="Helical" evidence="1">
    <location>
        <begin position="134"/>
        <end position="157"/>
    </location>
</feature>
<dbReference type="Proteomes" id="UP000053593">
    <property type="component" value="Unassembled WGS sequence"/>
</dbReference>
<feature type="transmembrane region" description="Helical" evidence="1">
    <location>
        <begin position="185"/>
        <end position="209"/>
    </location>
</feature>
<feature type="transmembrane region" description="Helical" evidence="1">
    <location>
        <begin position="100"/>
        <end position="122"/>
    </location>
</feature>
<keyword evidence="1" id="KW-1133">Transmembrane helix</keyword>
<sequence>MVVLLLYGLYAALTMFSIYCLKSVLNPRDEPSYRMKSDAYCVARYQHQATSHSRKILLCTVSLMFINHSGLVAATSICFVDDMKGLYTGVNGRLNFQAQLVEVVLARANYLLSDFIVIWRAWCFSNGRGKSRYVLSLCLLASFVTLTVDGALSSLTLSKVNTEKYSPALSSVALLPRNQWGNRKIAMPLVLFTTNFVATIYIGMAFRMVRRVAKGYLVPSKKISIFGQMLLFMFESGLVYSALWLVLAFDIAYPFPHNVNTVITVVVPQITALYPAVIIVLDVAQKSMNTQSEQDSETIALDVPTARSDQSDLAITQISTR</sequence>
<dbReference type="HOGENOM" id="CLU_891536_0_0_1"/>
<keyword evidence="1" id="KW-0472">Membrane</keyword>
<evidence type="ECO:0000256" key="1">
    <source>
        <dbReference type="SAM" id="Phobius"/>
    </source>
</evidence>
<dbReference type="OrthoDB" id="3248740at2759"/>
<reference evidence="2 3" key="1">
    <citation type="submission" date="2014-04" db="EMBL/GenBank/DDBJ databases">
        <title>Evolutionary Origins and Diversification of the Mycorrhizal Mutualists.</title>
        <authorList>
            <consortium name="DOE Joint Genome Institute"/>
            <consortium name="Mycorrhizal Genomics Consortium"/>
            <person name="Kohler A."/>
            <person name="Kuo A."/>
            <person name="Nagy L.G."/>
            <person name="Floudas D."/>
            <person name="Copeland A."/>
            <person name="Barry K.W."/>
            <person name="Cichocki N."/>
            <person name="Veneault-Fourrey C."/>
            <person name="LaButti K."/>
            <person name="Lindquist E.A."/>
            <person name="Lipzen A."/>
            <person name="Lundell T."/>
            <person name="Morin E."/>
            <person name="Murat C."/>
            <person name="Riley R."/>
            <person name="Ohm R."/>
            <person name="Sun H."/>
            <person name="Tunlid A."/>
            <person name="Henrissat B."/>
            <person name="Grigoriev I.V."/>
            <person name="Hibbett D.S."/>
            <person name="Martin F."/>
        </authorList>
    </citation>
    <scope>NUCLEOTIDE SEQUENCE [LARGE SCALE GENOMIC DNA]</scope>
    <source>
        <strain evidence="2 3">FD-317 M1</strain>
    </source>
</reference>
<evidence type="ECO:0000313" key="2">
    <source>
        <dbReference type="EMBL" id="KIK53848.1"/>
    </source>
</evidence>
<feature type="transmembrane region" description="Helical" evidence="1">
    <location>
        <begin position="6"/>
        <end position="25"/>
    </location>
</feature>
<keyword evidence="1" id="KW-0812">Transmembrane</keyword>
<name>A0A0D0CFW9_9AGAR</name>
<evidence type="ECO:0000313" key="3">
    <source>
        <dbReference type="Proteomes" id="UP000053593"/>
    </source>
</evidence>
<accession>A0A0D0CFW9</accession>
<protein>
    <submittedName>
        <fullName evidence="2">Uncharacterized protein</fullName>
    </submittedName>
</protein>
<feature type="transmembrane region" description="Helical" evidence="1">
    <location>
        <begin position="56"/>
        <end position="80"/>
    </location>
</feature>
<gene>
    <name evidence="2" type="ORF">GYMLUDRAFT_63510</name>
</gene>
<feature type="transmembrane region" description="Helical" evidence="1">
    <location>
        <begin position="259"/>
        <end position="281"/>
    </location>
</feature>
<dbReference type="EMBL" id="KN834823">
    <property type="protein sequence ID" value="KIK53848.1"/>
    <property type="molecule type" value="Genomic_DNA"/>
</dbReference>
<proteinExistence type="predicted"/>